<protein>
    <submittedName>
        <fullName evidence="2">Uncharacterized protein</fullName>
    </submittedName>
</protein>
<feature type="compositionally biased region" description="Gly residues" evidence="1">
    <location>
        <begin position="176"/>
        <end position="187"/>
    </location>
</feature>
<organism evidence="2 3">
    <name type="scientific">Pholiota conissans</name>
    <dbReference type="NCBI Taxonomy" id="109636"/>
    <lineage>
        <taxon>Eukaryota</taxon>
        <taxon>Fungi</taxon>
        <taxon>Dikarya</taxon>
        <taxon>Basidiomycota</taxon>
        <taxon>Agaricomycotina</taxon>
        <taxon>Agaricomycetes</taxon>
        <taxon>Agaricomycetidae</taxon>
        <taxon>Agaricales</taxon>
        <taxon>Agaricineae</taxon>
        <taxon>Strophariaceae</taxon>
        <taxon>Pholiota</taxon>
    </lineage>
</organism>
<gene>
    <name evidence="2" type="ORF">BDN70DRAFT_902024</name>
</gene>
<dbReference type="AlphaFoldDB" id="A0A9P5YIJ4"/>
<evidence type="ECO:0000313" key="2">
    <source>
        <dbReference type="EMBL" id="KAF9470537.1"/>
    </source>
</evidence>
<name>A0A9P5YIJ4_9AGAR</name>
<dbReference type="EMBL" id="MU155946">
    <property type="protein sequence ID" value="KAF9470537.1"/>
    <property type="molecule type" value="Genomic_DNA"/>
</dbReference>
<accession>A0A9P5YIJ4</accession>
<feature type="region of interest" description="Disordered" evidence="1">
    <location>
        <begin position="154"/>
        <end position="191"/>
    </location>
</feature>
<feature type="compositionally biased region" description="Low complexity" evidence="1">
    <location>
        <begin position="154"/>
        <end position="175"/>
    </location>
</feature>
<proteinExistence type="predicted"/>
<keyword evidence="3" id="KW-1185">Reference proteome</keyword>
<sequence length="201" mass="19886">MAESSQTPKPSNVPMRLTLSQVIAALSLLNVNVESPAEQMDREEQEAQSSSVLPTIENVDGAERATLADGRPIPVFSGMMIASPWTATSSNTTTGALVSPPAIATNAQTLAAAVAATASQTLAPAVVAAATQTPAPTVVAAQMPAPATVAPTAPVAAASSSTQTMAPATGAPSGDGAPGGDDGGSGNAGTTINEWCWSFKS</sequence>
<comment type="caution">
    <text evidence="2">The sequence shown here is derived from an EMBL/GenBank/DDBJ whole genome shotgun (WGS) entry which is preliminary data.</text>
</comment>
<dbReference type="Proteomes" id="UP000807469">
    <property type="component" value="Unassembled WGS sequence"/>
</dbReference>
<reference evidence="2" key="1">
    <citation type="submission" date="2020-11" db="EMBL/GenBank/DDBJ databases">
        <authorList>
            <consortium name="DOE Joint Genome Institute"/>
            <person name="Ahrendt S."/>
            <person name="Riley R."/>
            <person name="Andreopoulos W."/>
            <person name="Labutti K."/>
            <person name="Pangilinan J."/>
            <person name="Ruiz-Duenas F.J."/>
            <person name="Barrasa J.M."/>
            <person name="Sanchez-Garcia M."/>
            <person name="Camarero S."/>
            <person name="Miyauchi S."/>
            <person name="Serrano A."/>
            <person name="Linde D."/>
            <person name="Babiker R."/>
            <person name="Drula E."/>
            <person name="Ayuso-Fernandez I."/>
            <person name="Pacheco R."/>
            <person name="Padilla G."/>
            <person name="Ferreira P."/>
            <person name="Barriuso J."/>
            <person name="Kellner H."/>
            <person name="Castanera R."/>
            <person name="Alfaro M."/>
            <person name="Ramirez L."/>
            <person name="Pisabarro A.G."/>
            <person name="Kuo A."/>
            <person name="Tritt A."/>
            <person name="Lipzen A."/>
            <person name="He G."/>
            <person name="Yan M."/>
            <person name="Ng V."/>
            <person name="Cullen D."/>
            <person name="Martin F."/>
            <person name="Rosso M.-N."/>
            <person name="Henrissat B."/>
            <person name="Hibbett D."/>
            <person name="Martinez A.T."/>
            <person name="Grigoriev I.V."/>
        </authorList>
    </citation>
    <scope>NUCLEOTIDE SEQUENCE</scope>
    <source>
        <strain evidence="2">CIRM-BRFM 674</strain>
    </source>
</reference>
<evidence type="ECO:0000256" key="1">
    <source>
        <dbReference type="SAM" id="MobiDB-lite"/>
    </source>
</evidence>
<evidence type="ECO:0000313" key="3">
    <source>
        <dbReference type="Proteomes" id="UP000807469"/>
    </source>
</evidence>